<feature type="transmembrane region" description="Helical" evidence="1">
    <location>
        <begin position="49"/>
        <end position="72"/>
    </location>
</feature>
<evidence type="ECO:0000313" key="2">
    <source>
        <dbReference type="EMBL" id="AAW24660.1"/>
    </source>
</evidence>
<reference evidence="2" key="2">
    <citation type="journal article" date="2006" name="PLoS Pathog.">
        <title>New perspectives on host-parasite interplay by comparative transcriptomic and proteomic analyses of Schistosoma japonicum.</title>
        <authorList>
            <person name="Liu F."/>
            <person name="Lu J."/>
            <person name="Hu W."/>
            <person name="Wang S.Y."/>
            <person name="Cui S.J."/>
            <person name="Chi M."/>
            <person name="Yan Q."/>
            <person name="Wang X.R."/>
            <person name="Song H.D."/>
            <person name="Xu X.N."/>
            <person name="Wang J.J."/>
            <person name="Zhang X.L."/>
            <person name="Zhang X."/>
            <person name="Wang Z.Q."/>
            <person name="Xue C.L."/>
            <person name="Brindley P.J."/>
            <person name="McManus D.P."/>
            <person name="Yang P.Y."/>
            <person name="Feng Z."/>
            <person name="Chen Z."/>
            <person name="Han Z.G."/>
        </authorList>
    </citation>
    <scope>NUCLEOTIDE SEQUENCE</scope>
</reference>
<reference evidence="2" key="1">
    <citation type="submission" date="2004-11" db="EMBL/GenBank/DDBJ databases">
        <title>The full-length cDNA sequences of Schistosoma japonicum genes.</title>
        <authorList>
            <person name="Han Z."/>
        </authorList>
    </citation>
    <scope>NUCLEOTIDE SEQUENCE</scope>
</reference>
<feature type="transmembrane region" description="Helical" evidence="1">
    <location>
        <begin position="7"/>
        <end position="29"/>
    </location>
</feature>
<dbReference type="EMBL" id="AY812928">
    <property type="protein sequence ID" value="AAW24660.1"/>
    <property type="molecule type" value="mRNA"/>
</dbReference>
<protein>
    <submittedName>
        <fullName evidence="2">SJCHGC08793 protein</fullName>
    </submittedName>
</protein>
<organism evidence="2">
    <name type="scientific">Schistosoma japonicum</name>
    <name type="common">Blood fluke</name>
    <dbReference type="NCBI Taxonomy" id="6182"/>
    <lineage>
        <taxon>Eukaryota</taxon>
        <taxon>Metazoa</taxon>
        <taxon>Spiralia</taxon>
        <taxon>Lophotrochozoa</taxon>
        <taxon>Platyhelminthes</taxon>
        <taxon>Trematoda</taxon>
        <taxon>Digenea</taxon>
        <taxon>Strigeidida</taxon>
        <taxon>Schistosomatoidea</taxon>
        <taxon>Schistosomatidae</taxon>
        <taxon>Schistosoma</taxon>
    </lineage>
</organism>
<keyword evidence="1" id="KW-1133">Transmembrane helix</keyword>
<keyword evidence="1" id="KW-0472">Membrane</keyword>
<dbReference type="AlphaFoldDB" id="Q5DHP6"/>
<name>Q5DHP6_SCHJA</name>
<keyword evidence="1" id="KW-0812">Transmembrane</keyword>
<proteinExistence type="evidence at transcript level"/>
<accession>Q5DHP6</accession>
<sequence length="111" mass="12946">MPRGGPFFGGFQPLLLFGFPMGGNVWALFGQGPFSPREPTIYFQRRLGVFFWIPFLFSRIFTPSPLPFSAYVSTILYRERRTGSFWLWFSLCKRHFSWSGSCCSCSNCFRR</sequence>
<evidence type="ECO:0000256" key="1">
    <source>
        <dbReference type="SAM" id="Phobius"/>
    </source>
</evidence>